<sequence length="185" mass="20186">MCDRDAGSDDPESSRTRSRSSDRGPRRPVTRRLLHNIQTAQARDSNTTGMAQRISSLGDEPLMGLSPLSPLPPAMLPTKKRSLNEVLGDQSPPEKDKMSAEIDELAGRPTSDLPSSSSEPGNAVATGSHQRKKSKVSGDSSSSRALPVMTRVPATDSEQRGNRREQRRSERIRNASHHDKSSHAR</sequence>
<feature type="compositionally biased region" description="Polar residues" evidence="1">
    <location>
        <begin position="36"/>
        <end position="55"/>
    </location>
</feature>
<feature type="compositionally biased region" description="Polar residues" evidence="1">
    <location>
        <begin position="112"/>
        <end position="128"/>
    </location>
</feature>
<protein>
    <submittedName>
        <fullName evidence="2">Uncharacterized protein</fullName>
    </submittedName>
</protein>
<dbReference type="AlphaFoldDB" id="A0AAN7UAQ9"/>
<name>A0AAN7UAQ9_9PEZI</name>
<organism evidence="2 3">
    <name type="scientific">Xylaria bambusicola</name>
    <dbReference type="NCBI Taxonomy" id="326684"/>
    <lineage>
        <taxon>Eukaryota</taxon>
        <taxon>Fungi</taxon>
        <taxon>Dikarya</taxon>
        <taxon>Ascomycota</taxon>
        <taxon>Pezizomycotina</taxon>
        <taxon>Sordariomycetes</taxon>
        <taxon>Xylariomycetidae</taxon>
        <taxon>Xylariales</taxon>
        <taxon>Xylariaceae</taxon>
        <taxon>Xylaria</taxon>
    </lineage>
</organism>
<feature type="region of interest" description="Disordered" evidence="1">
    <location>
        <begin position="1"/>
        <end position="185"/>
    </location>
</feature>
<reference evidence="2 3" key="1">
    <citation type="submission" date="2023-10" db="EMBL/GenBank/DDBJ databases">
        <title>Draft genome sequence of Xylaria bambusicola isolate GMP-LS, the root and basal stem rot pathogen of sugarcane in Indonesia.</title>
        <authorList>
            <person name="Selvaraj P."/>
            <person name="Muralishankar V."/>
            <person name="Muruganantham S."/>
            <person name="Sp S."/>
            <person name="Haryani S."/>
            <person name="Lau K.J.X."/>
            <person name="Naqvi N.I."/>
        </authorList>
    </citation>
    <scope>NUCLEOTIDE SEQUENCE [LARGE SCALE GENOMIC DNA]</scope>
    <source>
        <strain evidence="2">GMP-LS</strain>
    </source>
</reference>
<keyword evidence="3" id="KW-1185">Reference proteome</keyword>
<comment type="caution">
    <text evidence="2">The sequence shown here is derived from an EMBL/GenBank/DDBJ whole genome shotgun (WGS) entry which is preliminary data.</text>
</comment>
<feature type="compositionally biased region" description="Basic and acidic residues" evidence="1">
    <location>
        <begin position="157"/>
        <end position="185"/>
    </location>
</feature>
<evidence type="ECO:0000256" key="1">
    <source>
        <dbReference type="SAM" id="MobiDB-lite"/>
    </source>
</evidence>
<dbReference type="Proteomes" id="UP001305414">
    <property type="component" value="Unassembled WGS sequence"/>
</dbReference>
<feature type="compositionally biased region" description="Basic and acidic residues" evidence="1">
    <location>
        <begin position="1"/>
        <end position="25"/>
    </location>
</feature>
<dbReference type="EMBL" id="JAWHQM010000002">
    <property type="protein sequence ID" value="KAK5625048.1"/>
    <property type="molecule type" value="Genomic_DNA"/>
</dbReference>
<evidence type="ECO:0000313" key="2">
    <source>
        <dbReference type="EMBL" id="KAK5625048.1"/>
    </source>
</evidence>
<proteinExistence type="predicted"/>
<accession>A0AAN7UAQ9</accession>
<gene>
    <name evidence="2" type="ORF">RRF57_000764</name>
</gene>
<evidence type="ECO:0000313" key="3">
    <source>
        <dbReference type="Proteomes" id="UP001305414"/>
    </source>
</evidence>